<keyword evidence="2" id="KW-0964">Secreted</keyword>
<proteinExistence type="predicted"/>
<evidence type="ECO:0000256" key="1">
    <source>
        <dbReference type="ARBA" id="ARBA00004613"/>
    </source>
</evidence>
<evidence type="ECO:0000259" key="4">
    <source>
        <dbReference type="Pfam" id="PF17210"/>
    </source>
</evidence>
<dbReference type="AlphaFoldDB" id="A0A1E5T2V4"/>
<keyword evidence="6" id="KW-1185">Reference proteome</keyword>
<dbReference type="Pfam" id="PF17210">
    <property type="entry name" value="SdrD_B"/>
    <property type="match status" value="1"/>
</dbReference>
<dbReference type="Gene3D" id="2.60.40.10">
    <property type="entry name" value="Immunoglobulins"/>
    <property type="match status" value="1"/>
</dbReference>
<dbReference type="GO" id="GO:0005576">
    <property type="term" value="C:extracellular region"/>
    <property type="evidence" value="ECO:0007669"/>
    <property type="project" value="UniProtKB-SubCell"/>
</dbReference>
<evidence type="ECO:0000313" key="5">
    <source>
        <dbReference type="EMBL" id="OEK05702.1"/>
    </source>
</evidence>
<name>A0A1E5T2V4_9BACT</name>
<feature type="domain" description="SD-repeat containing protein B" evidence="4">
    <location>
        <begin position="760"/>
        <end position="813"/>
    </location>
</feature>
<dbReference type="Proteomes" id="UP000095552">
    <property type="component" value="Unassembled WGS sequence"/>
</dbReference>
<dbReference type="EMBL" id="MDGQ01000004">
    <property type="protein sequence ID" value="OEK05702.1"/>
    <property type="molecule type" value="Genomic_DNA"/>
</dbReference>
<evidence type="ECO:0000313" key="6">
    <source>
        <dbReference type="Proteomes" id="UP000095552"/>
    </source>
</evidence>
<dbReference type="STRING" id="1563681.BFP71_06145"/>
<keyword evidence="3" id="KW-0732">Signal</keyword>
<dbReference type="SUPFAM" id="SSF117074">
    <property type="entry name" value="Hypothetical protein PA1324"/>
    <property type="match status" value="1"/>
</dbReference>
<dbReference type="InterPro" id="IPR033764">
    <property type="entry name" value="Sdr_B"/>
</dbReference>
<dbReference type="InterPro" id="IPR013783">
    <property type="entry name" value="Ig-like_fold"/>
</dbReference>
<comment type="caution">
    <text evidence="5">The sequence shown here is derived from an EMBL/GenBank/DDBJ whole genome shotgun (WGS) entry which is preliminary data.</text>
</comment>
<evidence type="ECO:0000256" key="3">
    <source>
        <dbReference type="ARBA" id="ARBA00022729"/>
    </source>
</evidence>
<comment type="subcellular location">
    <subcellularLocation>
        <location evidence="1">Secreted</location>
    </subcellularLocation>
</comment>
<evidence type="ECO:0000256" key="2">
    <source>
        <dbReference type="ARBA" id="ARBA00022525"/>
    </source>
</evidence>
<gene>
    <name evidence="5" type="ORF">BFP71_06145</name>
</gene>
<accession>A0A1E5T2V4</accession>
<reference evidence="5 6" key="1">
    <citation type="submission" date="2016-08" db="EMBL/GenBank/DDBJ databases">
        <title>Draft genome of Fabibacter sp. strain SK-8.</title>
        <authorList>
            <person name="Wong S.-K."/>
            <person name="Hamasaki K."/>
            <person name="Yoshizawa S."/>
        </authorList>
    </citation>
    <scope>NUCLEOTIDE SEQUENCE [LARGE SCALE GENOMIC DNA]</scope>
    <source>
        <strain evidence="5 6">SK-8</strain>
    </source>
</reference>
<protein>
    <recommendedName>
        <fullName evidence="4">SD-repeat containing protein B domain-containing protein</fullName>
    </recommendedName>
</protein>
<sequence length="953" mass="107318">MIANSATAQTNGLNTALTLDFLKSGGTASADDVVTNVIKAKNRTSRPLRFSLDLSSPSGWKVVNDLEKIHVVAPGDSTFIPIRLVPSRTTNGNTSYFISATAYSQFGDALASSSWSVEVKKVSKWNMLVEEREVYFTNESDSASVHVRLVNEGNSVERIRINLSTNVRLDVLDHEWKKIQDNTLYAELPVGLDSTFVLNVRVSEDKTKGYFFTDRPDDEEEQINNKKYRLQINAASVDNIDKIKGRRVSFTKLSNKAKFDSGKGSAVIPLTAELNSYNILSNFTNFSLDLRGNADLGSQRFLSYYYQAIITTSLVGGTQVRSANRFIQYSTPRYSASLGGIGENMGVFINGMGAKGSYRFNNFEVGAIYATNANRGGRLSRNDLTYLGGRIKYEPKEGSNVELQYVNQIDDFNVIDGHLFRMQVNHRIGKRHRVGIVGAYSVQEDSFDPDSVFQTPGYGAELRYFGSVNKLNIGFTGAYYSESFFAQRSGSRQLALNLRYPLSTTSSLSFRGAVNSNRPVRFLRGNLFTSQLNKRDRYELRYEWRLNKATMNVSPIHQDDEVLGLRVKTSGLAAGLSRNNGKRFRVFTRFFAGFSDAPDFEIEPFPVARWENRLRYKNLNFVARYNYGPATVTENIRVIEDQINPQSVFISTYASLYFRKQGLLFRPRINSRYESVFARWRTNMTGEFVYYAKSGYTFTMAAELVSVKQGESPIALQNEQQGIDGVLEPFNQANTFLRFGIKKDFGFKRPGGKAFDLKVLVFKDADGNGKRDKGEEFVQNVMITLKDQTIMTDLNGEASFENLEVGNYLVKSKMLSDNEGWFKAGNNPVLMNKSQTLLIPLTRGVQIIGTVIAQKATYSRSYDDVKLGGIRISAIGSDERVYSGVTDKDGKFKIFVPFGKYVIDASSATIDEQFQFAQDSYELTIDNADSNYELTYYLIEKKRKLNIKKFDNN</sequence>
<organism evidence="5 6">
    <name type="scientific">Roseivirga misakiensis</name>
    <dbReference type="NCBI Taxonomy" id="1563681"/>
    <lineage>
        <taxon>Bacteria</taxon>
        <taxon>Pseudomonadati</taxon>
        <taxon>Bacteroidota</taxon>
        <taxon>Cytophagia</taxon>
        <taxon>Cytophagales</taxon>
        <taxon>Roseivirgaceae</taxon>
        <taxon>Roseivirga</taxon>
    </lineage>
</organism>